<dbReference type="Gene3D" id="3.30.70.3370">
    <property type="match status" value="1"/>
</dbReference>
<dbReference type="GO" id="GO:0006412">
    <property type="term" value="P:translation"/>
    <property type="evidence" value="ECO:0007669"/>
    <property type="project" value="InterPro"/>
</dbReference>
<evidence type="ECO:0008006" key="2">
    <source>
        <dbReference type="Google" id="ProtNLM"/>
    </source>
</evidence>
<dbReference type="GO" id="GO:0003735">
    <property type="term" value="F:structural constituent of ribosome"/>
    <property type="evidence" value="ECO:0007669"/>
    <property type="project" value="InterPro"/>
</dbReference>
<protein>
    <recommendedName>
        <fullName evidence="2">40S ribosomal protein S24</fullName>
    </recommendedName>
</protein>
<proteinExistence type="evidence at transcript level"/>
<accession>C0PR16</accession>
<sequence>MKEVLARKFNNFDAQTIFISSFHRTDSFSKGFGILYDSVQDTLQHEPKHRLAQKVQNKKRRH</sequence>
<evidence type="ECO:0000313" key="1">
    <source>
        <dbReference type="EMBL" id="ACN40256.1"/>
    </source>
</evidence>
<dbReference type="GO" id="GO:0005840">
    <property type="term" value="C:ribosome"/>
    <property type="evidence" value="ECO:0007669"/>
    <property type="project" value="InterPro"/>
</dbReference>
<name>C0PR16_PICSI</name>
<dbReference type="EMBL" id="BT070756">
    <property type="protein sequence ID" value="ACN40256.1"/>
    <property type="molecule type" value="mRNA"/>
</dbReference>
<organism evidence="1">
    <name type="scientific">Picea sitchensis</name>
    <name type="common">Sitka spruce</name>
    <name type="synonym">Pinus sitchensis</name>
    <dbReference type="NCBI Taxonomy" id="3332"/>
    <lineage>
        <taxon>Eukaryota</taxon>
        <taxon>Viridiplantae</taxon>
        <taxon>Streptophyta</taxon>
        <taxon>Embryophyta</taxon>
        <taxon>Tracheophyta</taxon>
        <taxon>Spermatophyta</taxon>
        <taxon>Pinopsida</taxon>
        <taxon>Pinidae</taxon>
        <taxon>Conifers I</taxon>
        <taxon>Pinales</taxon>
        <taxon>Pinaceae</taxon>
        <taxon>Picea</taxon>
    </lineage>
</organism>
<dbReference type="InterPro" id="IPR053709">
    <property type="entry name" value="eRP_eS24_sf"/>
</dbReference>
<reference evidence="1" key="1">
    <citation type="submission" date="2009-02" db="EMBL/GenBank/DDBJ databases">
        <title>Full length sequence-verified cDNA sequences from Sitka spruce (Picea sitchensis).</title>
        <authorList>
            <person name="Reid K.E."/>
            <person name="Liao N."/>
            <person name="Ralph S."/>
            <person name="Kolosova N."/>
            <person name="Oddy C."/>
            <person name="Moore R."/>
            <person name="Mayo M."/>
            <person name="Wagner S."/>
            <person name="King J."/>
            <person name="Yanchuk A."/>
            <person name="Holt R."/>
            <person name="Jones S."/>
            <person name="Marra M."/>
            <person name="Ritland C.E."/>
            <person name="Ritland K."/>
            <person name="Bohlmann J."/>
        </authorList>
    </citation>
    <scope>NUCLEOTIDE SEQUENCE</scope>
    <source>
        <tissue evidence="1">Green portion of the leader tissue</tissue>
    </source>
</reference>
<dbReference type="AlphaFoldDB" id="C0PR16"/>